<evidence type="ECO:0000256" key="6">
    <source>
        <dbReference type="ARBA" id="ARBA00022771"/>
    </source>
</evidence>
<dbReference type="GO" id="GO:0008534">
    <property type="term" value="F:oxidized purine nucleobase lesion DNA N-glycosylase activity"/>
    <property type="evidence" value="ECO:0007669"/>
    <property type="project" value="UniProtKB-EC"/>
</dbReference>
<dbReference type="InterPro" id="IPR010979">
    <property type="entry name" value="Ribosomal_uS13-like_H2TH"/>
</dbReference>
<comment type="function">
    <text evidence="15">Involved in base excision repair of DNA damaged by oxidation or by mutagenic agents. Acts as DNA glycosylase that recognizes and removes damaged bases. Has a preference for oxidized purines, such as 7,8-dihydro-8-oxoguanine (8-oxoG). Has AP (apurinic/apyrimidinic) lyase activity and introduces nicks in the DNA strand. Cleaves the DNA backbone by beta-delta elimination to generate a single-strand break at the site of the removed base with both 3'- and 5'-phosphates.</text>
</comment>
<reference evidence="18" key="1">
    <citation type="submission" date="2021-01" db="EMBL/GenBank/DDBJ databases">
        <title>Genomic Encyclopedia of Type Strains, Phase IV (KMG-IV): sequencing the most valuable type-strain genomes for metagenomic binning, comparative biology and taxonomic classification.</title>
        <authorList>
            <person name="Goeker M."/>
        </authorList>
    </citation>
    <scope>NUCLEOTIDE SEQUENCE</scope>
    <source>
        <strain evidence="18">DSM 21943</strain>
    </source>
</reference>
<comment type="caution">
    <text evidence="15">Lacks conserved residue(s) required for the propagation of feature annotation.</text>
</comment>
<gene>
    <name evidence="15" type="primary">mutM</name>
    <name evidence="15" type="synonym">fpg</name>
    <name evidence="18" type="ORF">JOC54_001735</name>
</gene>
<dbReference type="Pfam" id="PF06827">
    <property type="entry name" value="zf-FPG_IleRS"/>
    <property type="match status" value="1"/>
</dbReference>
<evidence type="ECO:0000256" key="14">
    <source>
        <dbReference type="ARBA" id="ARBA00044632"/>
    </source>
</evidence>
<keyword evidence="10 15" id="KW-0234">DNA repair</keyword>
<dbReference type="PROSITE" id="PS01242">
    <property type="entry name" value="ZF_FPG_1"/>
    <property type="match status" value="1"/>
</dbReference>
<dbReference type="PROSITE" id="PS51066">
    <property type="entry name" value="ZF_FPG_2"/>
    <property type="match status" value="1"/>
</dbReference>
<feature type="active site" description="Schiff-base intermediate with DNA" evidence="15">
    <location>
        <position position="2"/>
    </location>
</feature>
<comment type="caution">
    <text evidence="18">The sequence shown here is derived from an EMBL/GenBank/DDBJ whole genome shotgun (WGS) entry which is preliminary data.</text>
</comment>
<keyword evidence="19" id="KW-1185">Reference proteome</keyword>
<dbReference type="NCBIfam" id="NF002211">
    <property type="entry name" value="PRK01103.1"/>
    <property type="match status" value="1"/>
</dbReference>
<evidence type="ECO:0000256" key="9">
    <source>
        <dbReference type="ARBA" id="ARBA00023125"/>
    </source>
</evidence>
<evidence type="ECO:0000256" key="12">
    <source>
        <dbReference type="ARBA" id="ARBA00023268"/>
    </source>
</evidence>
<keyword evidence="9 15" id="KW-0238">DNA-binding</keyword>
<comment type="catalytic activity">
    <reaction evidence="14 15">
        <text>2'-deoxyribonucleotide-(2'-deoxyribose 5'-phosphate)-2'-deoxyribonucleotide-DNA = a 3'-end 2'-deoxyribonucleotide-(2,3-dehydro-2,3-deoxyribose 5'-phosphate)-DNA + a 5'-end 5'-phospho-2'-deoxyribonucleoside-DNA + H(+)</text>
        <dbReference type="Rhea" id="RHEA:66592"/>
        <dbReference type="Rhea" id="RHEA-COMP:13180"/>
        <dbReference type="Rhea" id="RHEA-COMP:16897"/>
        <dbReference type="Rhea" id="RHEA-COMP:17067"/>
        <dbReference type="ChEBI" id="CHEBI:15378"/>
        <dbReference type="ChEBI" id="CHEBI:136412"/>
        <dbReference type="ChEBI" id="CHEBI:157695"/>
        <dbReference type="ChEBI" id="CHEBI:167181"/>
        <dbReference type="EC" id="4.2.99.18"/>
    </reaction>
</comment>
<keyword evidence="13 15" id="KW-0326">Glycosidase</keyword>
<dbReference type="InterPro" id="IPR015886">
    <property type="entry name" value="H2TH_FPG"/>
</dbReference>
<evidence type="ECO:0000256" key="13">
    <source>
        <dbReference type="ARBA" id="ARBA00023295"/>
    </source>
</evidence>
<dbReference type="InterPro" id="IPR012319">
    <property type="entry name" value="FPG_cat"/>
</dbReference>
<comment type="catalytic activity">
    <reaction evidence="1 15">
        <text>Hydrolysis of DNA containing ring-opened 7-methylguanine residues, releasing 2,6-diamino-4-hydroxy-5-(N-methyl)formamidopyrimidine.</text>
        <dbReference type="EC" id="3.2.2.23"/>
    </reaction>
</comment>
<dbReference type="PANTHER" id="PTHR22993">
    <property type="entry name" value="FORMAMIDOPYRIMIDINE-DNA GLYCOSYLASE"/>
    <property type="match status" value="1"/>
</dbReference>
<feature type="binding site" evidence="15">
    <location>
        <position position="112"/>
    </location>
    <ligand>
        <name>DNA</name>
        <dbReference type="ChEBI" id="CHEBI:16991"/>
    </ligand>
</feature>
<comment type="subunit">
    <text evidence="3 15">Monomer.</text>
</comment>
<dbReference type="InterPro" id="IPR010663">
    <property type="entry name" value="Znf_FPG/IleRS"/>
</dbReference>
<dbReference type="EMBL" id="JAFBCV010000004">
    <property type="protein sequence ID" value="MBM7838479.1"/>
    <property type="molecule type" value="Genomic_DNA"/>
</dbReference>
<organism evidence="18 19">
    <name type="scientific">Shouchella xiaoxiensis</name>
    <dbReference type="NCBI Taxonomy" id="766895"/>
    <lineage>
        <taxon>Bacteria</taxon>
        <taxon>Bacillati</taxon>
        <taxon>Bacillota</taxon>
        <taxon>Bacilli</taxon>
        <taxon>Bacillales</taxon>
        <taxon>Bacillaceae</taxon>
        <taxon>Shouchella</taxon>
    </lineage>
</organism>
<dbReference type="HAMAP" id="MF_00103">
    <property type="entry name" value="Fapy_DNA_glycosyl"/>
    <property type="match status" value="1"/>
</dbReference>
<dbReference type="SUPFAM" id="SSF57716">
    <property type="entry name" value="Glucocorticoid receptor-like (DNA-binding domain)"/>
    <property type="match status" value="1"/>
</dbReference>
<dbReference type="Pfam" id="PF06831">
    <property type="entry name" value="H2TH"/>
    <property type="match status" value="1"/>
</dbReference>
<evidence type="ECO:0000256" key="3">
    <source>
        <dbReference type="ARBA" id="ARBA00011245"/>
    </source>
</evidence>
<evidence type="ECO:0000256" key="11">
    <source>
        <dbReference type="ARBA" id="ARBA00023239"/>
    </source>
</evidence>
<dbReference type="EC" id="4.2.99.18" evidence="15"/>
<feature type="active site" description="Proton donor; for beta-elimination activity" evidence="15">
    <location>
        <position position="60"/>
    </location>
</feature>
<dbReference type="Gene3D" id="1.10.8.50">
    <property type="match status" value="1"/>
</dbReference>
<keyword evidence="11 15" id="KW-0456">Lyase</keyword>
<dbReference type="SMART" id="SM00898">
    <property type="entry name" value="Fapy_DNA_glyco"/>
    <property type="match status" value="1"/>
</dbReference>
<evidence type="ECO:0000256" key="4">
    <source>
        <dbReference type="ARBA" id="ARBA00022723"/>
    </source>
</evidence>
<dbReference type="SUPFAM" id="SSF81624">
    <property type="entry name" value="N-terminal domain of MutM-like DNA repair proteins"/>
    <property type="match status" value="1"/>
</dbReference>
<keyword evidence="5 15" id="KW-0227">DNA damage</keyword>
<dbReference type="Pfam" id="PF01149">
    <property type="entry name" value="Fapy_DNA_glyco"/>
    <property type="match status" value="1"/>
</dbReference>
<dbReference type="CDD" id="cd08966">
    <property type="entry name" value="EcFpg-like_N"/>
    <property type="match status" value="1"/>
</dbReference>
<feature type="active site" description="Proton donor; for delta-elimination activity" evidence="15">
    <location>
        <position position="264"/>
    </location>
</feature>
<protein>
    <recommendedName>
        <fullName evidence="15">Formamidopyrimidine-DNA glycosylase</fullName>
        <shortName evidence="15">Fapy-DNA glycosylase</shortName>
        <ecNumber evidence="15">3.2.2.23</ecNumber>
    </recommendedName>
    <alternativeName>
        <fullName evidence="15">DNA-(apurinic or apyrimidinic site) lyase MutM</fullName>
        <shortName evidence="15">AP lyase MutM</shortName>
        <ecNumber evidence="15">4.2.99.18</ecNumber>
    </alternativeName>
</protein>
<accession>A0ABS2SVH9</accession>
<evidence type="ECO:0000313" key="18">
    <source>
        <dbReference type="EMBL" id="MBM7838479.1"/>
    </source>
</evidence>
<dbReference type="SUPFAM" id="SSF46946">
    <property type="entry name" value="S13-like H2TH domain"/>
    <property type="match status" value="1"/>
</dbReference>
<keyword evidence="8 15" id="KW-0862">Zinc</keyword>
<feature type="domain" description="FPG-type" evidence="16">
    <location>
        <begin position="240"/>
        <end position="274"/>
    </location>
</feature>
<feature type="domain" description="Formamidopyrimidine-DNA glycosylase catalytic" evidence="17">
    <location>
        <begin position="2"/>
        <end position="115"/>
    </location>
</feature>
<evidence type="ECO:0000256" key="15">
    <source>
        <dbReference type="HAMAP-Rule" id="MF_00103"/>
    </source>
</evidence>
<dbReference type="PANTHER" id="PTHR22993:SF9">
    <property type="entry name" value="FORMAMIDOPYRIMIDINE-DNA GLYCOSYLASE"/>
    <property type="match status" value="1"/>
</dbReference>
<dbReference type="Proteomes" id="UP001179280">
    <property type="component" value="Unassembled WGS sequence"/>
</dbReference>
<evidence type="ECO:0000256" key="1">
    <source>
        <dbReference type="ARBA" id="ARBA00001668"/>
    </source>
</evidence>
<dbReference type="Gene3D" id="3.20.190.10">
    <property type="entry name" value="MutM-like, N-terminal"/>
    <property type="match status" value="1"/>
</dbReference>
<dbReference type="InterPro" id="IPR000214">
    <property type="entry name" value="Znf_DNA_glyclase/AP_lyase"/>
</dbReference>
<evidence type="ECO:0000256" key="7">
    <source>
        <dbReference type="ARBA" id="ARBA00022801"/>
    </source>
</evidence>
<dbReference type="EC" id="3.2.2.23" evidence="15"/>
<feature type="binding site" evidence="15">
    <location>
        <position position="93"/>
    </location>
    <ligand>
        <name>DNA</name>
        <dbReference type="ChEBI" id="CHEBI:16991"/>
    </ligand>
</feature>
<evidence type="ECO:0000259" key="16">
    <source>
        <dbReference type="PROSITE" id="PS51066"/>
    </source>
</evidence>
<evidence type="ECO:0000256" key="5">
    <source>
        <dbReference type="ARBA" id="ARBA00022763"/>
    </source>
</evidence>
<dbReference type="PROSITE" id="PS51068">
    <property type="entry name" value="FPG_CAT"/>
    <property type="match status" value="1"/>
</dbReference>
<evidence type="ECO:0000256" key="10">
    <source>
        <dbReference type="ARBA" id="ARBA00023204"/>
    </source>
</evidence>
<dbReference type="GO" id="GO:0140078">
    <property type="term" value="F:class I DNA-(apurinic or apyrimidinic site) endonuclease activity"/>
    <property type="evidence" value="ECO:0007669"/>
    <property type="project" value="UniProtKB-EC"/>
</dbReference>
<name>A0ABS2SVH9_9BACI</name>
<feature type="active site" description="Proton donor" evidence="15">
    <location>
        <position position="3"/>
    </location>
</feature>
<evidence type="ECO:0000313" key="19">
    <source>
        <dbReference type="Proteomes" id="UP001179280"/>
    </source>
</evidence>
<keyword evidence="6 15" id="KW-0863">Zinc-finger</keyword>
<keyword evidence="12 15" id="KW-0511">Multifunctional enzyme</keyword>
<sequence>MPELPEVETVRRTLMQLVVNKTIKDVKVGWPNMVKEPDDVKQFSEQLVGQTILEIKRRGKFLLFVLTDVVLVSHLRMEGRYGLFNQNDEVAKHTHITFYFTDKTELRYADVRKFGTMHVFEKGQEELVMPLAQLGVEPFSEEFTVEVLEKAYIESNRAIKTALLDQKTVVGLGNIYVDEALFRARILPERTASSLTSEEMALLFVEIKSTLQEAVDAGGSSIKSYVNGQGEMGMFQQRLNVYGKKGEPCTVCGNPIEKKVLGGRGTHFCSNCQH</sequence>
<dbReference type="InterPro" id="IPR035937">
    <property type="entry name" value="FPG_N"/>
</dbReference>
<dbReference type="InterPro" id="IPR015887">
    <property type="entry name" value="DNA_glyclase_Znf_dom_DNA_BS"/>
</dbReference>
<dbReference type="SMART" id="SM01232">
    <property type="entry name" value="H2TH"/>
    <property type="match status" value="1"/>
</dbReference>
<evidence type="ECO:0000256" key="2">
    <source>
        <dbReference type="ARBA" id="ARBA00009409"/>
    </source>
</evidence>
<dbReference type="NCBIfam" id="TIGR00577">
    <property type="entry name" value="fpg"/>
    <property type="match status" value="1"/>
</dbReference>
<keyword evidence="4 15" id="KW-0479">Metal-binding</keyword>
<evidence type="ECO:0000259" key="17">
    <source>
        <dbReference type="PROSITE" id="PS51068"/>
    </source>
</evidence>
<dbReference type="InterPro" id="IPR020629">
    <property type="entry name" value="FPG_Glyclase"/>
</dbReference>
<comment type="similarity">
    <text evidence="2 15">Belongs to the FPG family.</text>
</comment>
<comment type="cofactor">
    <cofactor evidence="15">
        <name>Zn(2+)</name>
        <dbReference type="ChEBI" id="CHEBI:29105"/>
    </cofactor>
    <text evidence="15">Binds 1 zinc ion per subunit.</text>
</comment>
<keyword evidence="7 15" id="KW-0378">Hydrolase</keyword>
<evidence type="ECO:0000256" key="8">
    <source>
        <dbReference type="ARBA" id="ARBA00022833"/>
    </source>
</evidence>
<dbReference type="RefSeq" id="WP_204465673.1">
    <property type="nucleotide sequence ID" value="NZ_JAFBCV010000004.1"/>
</dbReference>
<proteinExistence type="inferred from homology"/>